<dbReference type="EMBL" id="BMXF01000001">
    <property type="protein sequence ID" value="GHB59373.1"/>
    <property type="molecule type" value="Genomic_DNA"/>
</dbReference>
<dbReference type="Proteomes" id="UP000598271">
    <property type="component" value="Unassembled WGS sequence"/>
</dbReference>
<evidence type="ECO:0000256" key="1">
    <source>
        <dbReference type="SAM" id="MobiDB-lite"/>
    </source>
</evidence>
<keyword evidence="2" id="KW-0436">Ligase</keyword>
<keyword evidence="3" id="KW-1185">Reference proteome</keyword>
<evidence type="ECO:0000313" key="3">
    <source>
        <dbReference type="Proteomes" id="UP000598271"/>
    </source>
</evidence>
<name>A0A8J3G7S6_9BACT</name>
<protein>
    <submittedName>
        <fullName evidence="2">D-alanine--D-alanine ligase</fullName>
    </submittedName>
</protein>
<feature type="compositionally biased region" description="Polar residues" evidence="1">
    <location>
        <begin position="306"/>
        <end position="321"/>
    </location>
</feature>
<gene>
    <name evidence="2" type="ORF">GCM10007390_11290</name>
</gene>
<feature type="region of interest" description="Disordered" evidence="1">
    <location>
        <begin position="302"/>
        <end position="321"/>
    </location>
</feature>
<accession>A0A8J3G7S6</accession>
<proteinExistence type="predicted"/>
<organism evidence="2 3">
    <name type="scientific">Persicitalea jodogahamensis</name>
    <dbReference type="NCBI Taxonomy" id="402147"/>
    <lineage>
        <taxon>Bacteria</taxon>
        <taxon>Pseudomonadati</taxon>
        <taxon>Bacteroidota</taxon>
        <taxon>Cytophagia</taxon>
        <taxon>Cytophagales</taxon>
        <taxon>Spirosomataceae</taxon>
        <taxon>Persicitalea</taxon>
    </lineage>
</organism>
<dbReference type="AlphaFoldDB" id="A0A8J3G7S6"/>
<dbReference type="GO" id="GO:0016874">
    <property type="term" value="F:ligase activity"/>
    <property type="evidence" value="ECO:0007669"/>
    <property type="project" value="UniProtKB-KW"/>
</dbReference>
<dbReference type="SUPFAM" id="SSF56059">
    <property type="entry name" value="Glutathione synthetase ATP-binding domain-like"/>
    <property type="match status" value="1"/>
</dbReference>
<reference evidence="2 3" key="1">
    <citation type="journal article" date="2014" name="Int. J. Syst. Evol. Microbiol.">
        <title>Complete genome sequence of Corynebacterium casei LMG S-19264T (=DSM 44701T), isolated from a smear-ripened cheese.</title>
        <authorList>
            <consortium name="US DOE Joint Genome Institute (JGI-PGF)"/>
            <person name="Walter F."/>
            <person name="Albersmeier A."/>
            <person name="Kalinowski J."/>
            <person name="Ruckert C."/>
        </authorList>
    </citation>
    <scope>NUCLEOTIDE SEQUENCE [LARGE SCALE GENOMIC DNA]</scope>
    <source>
        <strain evidence="2 3">KCTC 12866</strain>
    </source>
</reference>
<sequence>MHFTAANPAIPASGFFGESKKDIFALIDEKYLPVTQFIPAGTTYEGVIELLDGNSITAPFIMKPNIGERGDQVIKITSVEDLRQYVGKCLAEDCIVQEYVESLLEFGVLYARRPSEAKGRVTSVTQKEFLHVRGDGYATVRELLEKNLRARMAREALEVRMANLLNKVLPRGTYECVQPIGNHCLGTAFLNANHLINERLNDVFDEIATGIPGFYYGRFDLRVNSLNDLYAGKIKILELNGVSSEAGHIYDPKYNLFKAYRDVFRHMRMISDIGQENVARGVQPLSFKALLKTTREHFSGIRPEAMQQTSDLAQKKSAPNP</sequence>
<comment type="caution">
    <text evidence="2">The sequence shown here is derived from an EMBL/GenBank/DDBJ whole genome shotgun (WGS) entry which is preliminary data.</text>
</comment>
<evidence type="ECO:0000313" key="2">
    <source>
        <dbReference type="EMBL" id="GHB59373.1"/>
    </source>
</evidence>